<evidence type="ECO:0000256" key="2">
    <source>
        <dbReference type="ARBA" id="ARBA00012028"/>
    </source>
</evidence>
<evidence type="ECO:0000256" key="3">
    <source>
        <dbReference type="ARBA" id="ARBA00023152"/>
    </source>
</evidence>
<dbReference type="CDD" id="cd07067">
    <property type="entry name" value="HP_PGM_like"/>
    <property type="match status" value="1"/>
</dbReference>
<evidence type="ECO:0000256" key="4">
    <source>
        <dbReference type="ARBA" id="ARBA00023235"/>
    </source>
</evidence>
<gene>
    <name evidence="5" type="ORF">COX05_02990</name>
</gene>
<dbReference type="InterPro" id="IPR029033">
    <property type="entry name" value="His_PPase_superfam"/>
</dbReference>
<accession>A0A2H0BHF7</accession>
<keyword evidence="3" id="KW-0324">Glycolysis</keyword>
<evidence type="ECO:0000313" key="5">
    <source>
        <dbReference type="EMBL" id="PIP56448.1"/>
    </source>
</evidence>
<dbReference type="SMART" id="SM00855">
    <property type="entry name" value="PGAM"/>
    <property type="match status" value="1"/>
</dbReference>
<keyword evidence="4" id="KW-0413">Isomerase</keyword>
<organism evidence="5 6">
    <name type="scientific">candidate division WWE3 bacterium CG22_combo_CG10-13_8_21_14_all_39_12</name>
    <dbReference type="NCBI Taxonomy" id="1975094"/>
    <lineage>
        <taxon>Bacteria</taxon>
        <taxon>Katanobacteria</taxon>
    </lineage>
</organism>
<reference evidence="5 6" key="1">
    <citation type="submission" date="2017-09" db="EMBL/GenBank/DDBJ databases">
        <title>Depth-based differentiation of microbial function through sediment-hosted aquifers and enrichment of novel symbionts in the deep terrestrial subsurface.</title>
        <authorList>
            <person name="Probst A.J."/>
            <person name="Ladd B."/>
            <person name="Jarett J.K."/>
            <person name="Geller-Mcgrath D.E."/>
            <person name="Sieber C.M."/>
            <person name="Emerson J.B."/>
            <person name="Anantharaman K."/>
            <person name="Thomas B.C."/>
            <person name="Malmstrom R."/>
            <person name="Stieglmeier M."/>
            <person name="Klingl A."/>
            <person name="Woyke T."/>
            <person name="Ryan C.M."/>
            <person name="Banfield J.F."/>
        </authorList>
    </citation>
    <scope>NUCLEOTIDE SEQUENCE [LARGE SCALE GENOMIC DNA]</scope>
    <source>
        <strain evidence="5">CG22_combo_CG10-13_8_21_14_all_39_12</strain>
    </source>
</reference>
<dbReference type="GO" id="GO:0006096">
    <property type="term" value="P:glycolytic process"/>
    <property type="evidence" value="ECO:0007669"/>
    <property type="project" value="UniProtKB-KW"/>
</dbReference>
<protein>
    <recommendedName>
        <fullName evidence="2">phosphoglycerate mutase (2,3-diphosphoglycerate-dependent)</fullName>
        <ecNumber evidence="2">5.4.2.11</ecNumber>
    </recommendedName>
</protein>
<dbReference type="Proteomes" id="UP000228495">
    <property type="component" value="Unassembled WGS sequence"/>
</dbReference>
<dbReference type="Pfam" id="PF00300">
    <property type="entry name" value="His_Phos_1"/>
    <property type="match status" value="1"/>
</dbReference>
<dbReference type="SUPFAM" id="SSF53254">
    <property type="entry name" value="Phosphoglycerate mutase-like"/>
    <property type="match status" value="1"/>
</dbReference>
<dbReference type="PANTHER" id="PTHR11931">
    <property type="entry name" value="PHOSPHOGLYCERATE MUTASE"/>
    <property type="match status" value="1"/>
</dbReference>
<proteinExistence type="inferred from homology"/>
<dbReference type="EC" id="5.4.2.11" evidence="2"/>
<comment type="similarity">
    <text evidence="1">Belongs to the phosphoglycerate mutase family. BPG-dependent PGAM subfamily.</text>
</comment>
<evidence type="ECO:0000313" key="6">
    <source>
        <dbReference type="Proteomes" id="UP000228495"/>
    </source>
</evidence>
<sequence>MKGPTVPLNLVLVRHGESEGNAASTKDKEGDDGAYTQEFMGQHNSWWRLTAKGETQAREAGKWLSENFEPGFFDRLESSQYARAMQTAALLGIQDVEWRLNDYLRERDRGIMDVITTSIRDTVFGLWTDARKKSRFYAPFPGGESMSQLCERFDRVMDTLVRSGSQNVLLVCHGELMWAARVRIERLRSDQFDTFNGSKDPLDKIHNCQIIHYTRQNPETGAVLSHFGWVRSICPWDTSLSTNEWCPIVRKTYTSESLLTLVDEMYPQA</sequence>
<dbReference type="PROSITE" id="PS00175">
    <property type="entry name" value="PG_MUTASE"/>
    <property type="match status" value="1"/>
</dbReference>
<dbReference type="GO" id="GO:0004619">
    <property type="term" value="F:phosphoglycerate mutase activity"/>
    <property type="evidence" value="ECO:0007669"/>
    <property type="project" value="UniProtKB-EC"/>
</dbReference>
<evidence type="ECO:0000256" key="1">
    <source>
        <dbReference type="ARBA" id="ARBA00006717"/>
    </source>
</evidence>
<comment type="caution">
    <text evidence="5">The sequence shown here is derived from an EMBL/GenBank/DDBJ whole genome shotgun (WGS) entry which is preliminary data.</text>
</comment>
<dbReference type="InterPro" id="IPR005952">
    <property type="entry name" value="Phosphogly_mut1"/>
</dbReference>
<dbReference type="InterPro" id="IPR013078">
    <property type="entry name" value="His_Pase_superF_clade-1"/>
</dbReference>
<dbReference type="AlphaFoldDB" id="A0A2H0BHF7"/>
<dbReference type="InterPro" id="IPR001345">
    <property type="entry name" value="PG/BPGM_mutase_AS"/>
</dbReference>
<name>A0A2H0BHF7_UNCKA</name>
<dbReference type="EMBL" id="PCSU01000053">
    <property type="protein sequence ID" value="PIP56448.1"/>
    <property type="molecule type" value="Genomic_DNA"/>
</dbReference>
<dbReference type="Gene3D" id="3.40.50.1240">
    <property type="entry name" value="Phosphoglycerate mutase-like"/>
    <property type="match status" value="1"/>
</dbReference>